<dbReference type="STRING" id="1676925.ENSPKIP00000009553"/>
<evidence type="ECO:0000256" key="5">
    <source>
        <dbReference type="ARBA" id="ARBA00022857"/>
    </source>
</evidence>
<dbReference type="Gene3D" id="3.40.430.10">
    <property type="entry name" value="Dihydrofolate Reductase, subunit A"/>
    <property type="match status" value="1"/>
</dbReference>
<dbReference type="CDD" id="cd00209">
    <property type="entry name" value="DHFR"/>
    <property type="match status" value="1"/>
</dbReference>
<dbReference type="PANTHER" id="PTHR48069">
    <property type="entry name" value="DIHYDROFOLATE REDUCTASE"/>
    <property type="match status" value="1"/>
</dbReference>
<dbReference type="SUPFAM" id="SSF53597">
    <property type="entry name" value="Dihydrofolate reductase-like"/>
    <property type="match status" value="1"/>
</dbReference>
<keyword evidence="4" id="KW-0554">One-carbon metabolism</keyword>
<dbReference type="PANTHER" id="PTHR48069:SF5">
    <property type="entry name" value="DIHYDROFOLATE REDUCTASE"/>
    <property type="match status" value="1"/>
</dbReference>
<evidence type="ECO:0000256" key="1">
    <source>
        <dbReference type="ARBA" id="ARBA00004903"/>
    </source>
</evidence>
<dbReference type="GO" id="GO:0006730">
    <property type="term" value="P:one-carbon metabolic process"/>
    <property type="evidence" value="ECO:0007669"/>
    <property type="project" value="UniProtKB-KW"/>
</dbReference>
<sequence>MFASQEKVQGRPIRLIAAACKNMGIGKNGWLPWTLPMEFQYLLDKISSVSRPGKKNLLVWGRICWFSAPENLHPIDNAVNVVLSRTISTLPKHAHYLCNNFESAVLLATSPLLNEEVETIWILGGVEIYKKALAHPWCDLIYLTDIMADFDCDTFFPGFDRNVYRLQDQRCSGSSVDLVRICFDKHLACKKYVQHFPGVPDECQQECGIRYKFQVFKKELGYRSKQEVNSNGLQTSVQPEDHGEKTINDTNVI</sequence>
<name>A0A3B3QTV2_9TELE</name>
<dbReference type="InterPro" id="IPR012259">
    <property type="entry name" value="DHFR"/>
</dbReference>
<dbReference type="PRINTS" id="PR00070">
    <property type="entry name" value="DHFR"/>
</dbReference>
<dbReference type="Pfam" id="PF00186">
    <property type="entry name" value="DHFR_1"/>
    <property type="match status" value="1"/>
</dbReference>
<dbReference type="Proteomes" id="UP000261540">
    <property type="component" value="Unplaced"/>
</dbReference>
<protein>
    <recommendedName>
        <fullName evidence="3">dihydrofolate reductase</fullName>
        <ecNumber evidence="3">1.5.1.3</ecNumber>
    </recommendedName>
</protein>
<evidence type="ECO:0000313" key="11">
    <source>
        <dbReference type="Proteomes" id="UP000261540"/>
    </source>
</evidence>
<dbReference type="AlphaFoldDB" id="A0A3B3QTV2"/>
<dbReference type="GeneTree" id="ENSGT00940000165780"/>
<dbReference type="Ensembl" id="ENSPKIT00000033665.1">
    <property type="protein sequence ID" value="ENSPKIP00000009553.1"/>
    <property type="gene ID" value="ENSPKIG00000024624.1"/>
</dbReference>
<proteinExistence type="inferred from homology"/>
<comment type="catalytic activity">
    <reaction evidence="7">
        <text>(6S)-5,6,7,8-tetrahydrofolate + NADP(+) = 7,8-dihydrofolate + NADPH + H(+)</text>
        <dbReference type="Rhea" id="RHEA:15009"/>
        <dbReference type="ChEBI" id="CHEBI:15378"/>
        <dbReference type="ChEBI" id="CHEBI:57451"/>
        <dbReference type="ChEBI" id="CHEBI:57453"/>
        <dbReference type="ChEBI" id="CHEBI:57783"/>
        <dbReference type="ChEBI" id="CHEBI:58349"/>
        <dbReference type="EC" id="1.5.1.3"/>
    </reaction>
</comment>
<dbReference type="GO" id="GO:0005739">
    <property type="term" value="C:mitochondrion"/>
    <property type="evidence" value="ECO:0007669"/>
    <property type="project" value="TreeGrafter"/>
</dbReference>
<evidence type="ECO:0000313" key="10">
    <source>
        <dbReference type="Ensembl" id="ENSPKIP00000009553.1"/>
    </source>
</evidence>
<accession>A0A3B3QTV2</accession>
<dbReference type="GO" id="GO:0046452">
    <property type="term" value="P:dihydrofolate metabolic process"/>
    <property type="evidence" value="ECO:0007669"/>
    <property type="project" value="TreeGrafter"/>
</dbReference>
<evidence type="ECO:0000256" key="6">
    <source>
        <dbReference type="ARBA" id="ARBA00023002"/>
    </source>
</evidence>
<dbReference type="GO" id="GO:0050661">
    <property type="term" value="F:NADP binding"/>
    <property type="evidence" value="ECO:0007669"/>
    <property type="project" value="InterPro"/>
</dbReference>
<comment type="pathway">
    <text evidence="1">Cofactor biosynthesis; tetrahydrofolate biosynthesis; 5,6,7,8-tetrahydrofolate from 7,8-dihydrofolate: step 1/1.</text>
</comment>
<evidence type="ECO:0000256" key="7">
    <source>
        <dbReference type="ARBA" id="ARBA00048873"/>
    </source>
</evidence>
<dbReference type="InterPro" id="IPR024072">
    <property type="entry name" value="DHFR-like_dom_sf"/>
</dbReference>
<reference evidence="10" key="1">
    <citation type="submission" date="2025-08" db="UniProtKB">
        <authorList>
            <consortium name="Ensembl"/>
        </authorList>
    </citation>
    <scope>IDENTIFICATION</scope>
</reference>
<dbReference type="GO" id="GO:0004146">
    <property type="term" value="F:dihydrofolate reductase activity"/>
    <property type="evidence" value="ECO:0007669"/>
    <property type="project" value="UniProtKB-EC"/>
</dbReference>
<feature type="region of interest" description="Disordered" evidence="8">
    <location>
        <begin position="231"/>
        <end position="253"/>
    </location>
</feature>
<evidence type="ECO:0000256" key="2">
    <source>
        <dbReference type="ARBA" id="ARBA00009539"/>
    </source>
</evidence>
<dbReference type="InterPro" id="IPR001796">
    <property type="entry name" value="DHFR_dom"/>
</dbReference>
<dbReference type="GO" id="GO:0046655">
    <property type="term" value="P:folic acid metabolic process"/>
    <property type="evidence" value="ECO:0007669"/>
    <property type="project" value="TreeGrafter"/>
</dbReference>
<evidence type="ECO:0000256" key="4">
    <source>
        <dbReference type="ARBA" id="ARBA00022563"/>
    </source>
</evidence>
<comment type="similarity">
    <text evidence="2">Belongs to the dihydrofolate reductase family.</text>
</comment>
<evidence type="ECO:0000256" key="3">
    <source>
        <dbReference type="ARBA" id="ARBA00012856"/>
    </source>
</evidence>
<dbReference type="PROSITE" id="PS51330">
    <property type="entry name" value="DHFR_2"/>
    <property type="match status" value="1"/>
</dbReference>
<dbReference type="EC" id="1.5.1.3" evidence="3"/>
<dbReference type="FunFam" id="3.40.430.10:FF:000002">
    <property type="entry name" value="Dihydrofolate reductase"/>
    <property type="match status" value="1"/>
</dbReference>
<keyword evidence="11" id="KW-1185">Reference proteome</keyword>
<organism evidence="10 11">
    <name type="scientific">Paramormyrops kingsleyae</name>
    <dbReference type="NCBI Taxonomy" id="1676925"/>
    <lineage>
        <taxon>Eukaryota</taxon>
        <taxon>Metazoa</taxon>
        <taxon>Chordata</taxon>
        <taxon>Craniata</taxon>
        <taxon>Vertebrata</taxon>
        <taxon>Euteleostomi</taxon>
        <taxon>Actinopterygii</taxon>
        <taxon>Neopterygii</taxon>
        <taxon>Teleostei</taxon>
        <taxon>Osteoglossocephala</taxon>
        <taxon>Osteoglossomorpha</taxon>
        <taxon>Osteoglossiformes</taxon>
        <taxon>Mormyridae</taxon>
        <taxon>Paramormyrops</taxon>
    </lineage>
</organism>
<evidence type="ECO:0000259" key="9">
    <source>
        <dbReference type="PROSITE" id="PS51330"/>
    </source>
</evidence>
<keyword evidence="6" id="KW-0560">Oxidoreductase</keyword>
<evidence type="ECO:0000256" key="8">
    <source>
        <dbReference type="SAM" id="MobiDB-lite"/>
    </source>
</evidence>
<feature type="domain" description="DHFR" evidence="9">
    <location>
        <begin position="12"/>
        <end position="218"/>
    </location>
</feature>
<reference evidence="10" key="2">
    <citation type="submission" date="2025-09" db="UniProtKB">
        <authorList>
            <consortium name="Ensembl"/>
        </authorList>
    </citation>
    <scope>IDENTIFICATION</scope>
</reference>
<dbReference type="GO" id="GO:0046654">
    <property type="term" value="P:tetrahydrofolate biosynthetic process"/>
    <property type="evidence" value="ECO:0007669"/>
    <property type="project" value="InterPro"/>
</dbReference>
<keyword evidence="5" id="KW-0521">NADP</keyword>